<dbReference type="Proteomes" id="UP000886845">
    <property type="component" value="Unassembled WGS sequence"/>
</dbReference>
<evidence type="ECO:0000313" key="4">
    <source>
        <dbReference type="EMBL" id="HIV08536.1"/>
    </source>
</evidence>
<reference evidence="4" key="2">
    <citation type="journal article" date="2021" name="PeerJ">
        <title>Extensive microbial diversity within the chicken gut microbiome revealed by metagenomics and culture.</title>
        <authorList>
            <person name="Gilroy R."/>
            <person name="Ravi A."/>
            <person name="Getino M."/>
            <person name="Pursley I."/>
            <person name="Horton D.L."/>
            <person name="Alikhan N.F."/>
            <person name="Baker D."/>
            <person name="Gharbi K."/>
            <person name="Hall N."/>
            <person name="Watson M."/>
            <person name="Adriaenssens E.M."/>
            <person name="Foster-Nyarko E."/>
            <person name="Jarju S."/>
            <person name="Secka A."/>
            <person name="Antonio M."/>
            <person name="Oren A."/>
            <person name="Chaudhuri R.R."/>
            <person name="La Ragione R."/>
            <person name="Hildebrand F."/>
            <person name="Pallen M.J."/>
        </authorList>
    </citation>
    <scope>NUCLEOTIDE SEQUENCE</scope>
    <source>
        <strain evidence="4">35461</strain>
    </source>
</reference>
<dbReference type="Gene3D" id="3.40.50.720">
    <property type="entry name" value="NAD(P)-binding Rossmann-like Domain"/>
    <property type="match status" value="2"/>
</dbReference>
<dbReference type="GO" id="GO:0016491">
    <property type="term" value="F:oxidoreductase activity"/>
    <property type="evidence" value="ECO:0007669"/>
    <property type="project" value="UniProtKB-KW"/>
</dbReference>
<dbReference type="InterPro" id="IPR006140">
    <property type="entry name" value="D-isomer_DH_NAD-bd"/>
</dbReference>
<dbReference type="GO" id="GO:0051287">
    <property type="term" value="F:NAD binding"/>
    <property type="evidence" value="ECO:0007669"/>
    <property type="project" value="InterPro"/>
</dbReference>
<evidence type="ECO:0000313" key="5">
    <source>
        <dbReference type="Proteomes" id="UP000886845"/>
    </source>
</evidence>
<dbReference type="EMBL" id="DVOR01000008">
    <property type="protein sequence ID" value="HIV08536.1"/>
    <property type="molecule type" value="Genomic_DNA"/>
</dbReference>
<reference evidence="4" key="1">
    <citation type="submission" date="2020-10" db="EMBL/GenBank/DDBJ databases">
        <authorList>
            <person name="Gilroy R."/>
        </authorList>
    </citation>
    <scope>NUCLEOTIDE SEQUENCE</scope>
    <source>
        <strain evidence="4">35461</strain>
    </source>
</reference>
<dbReference type="Pfam" id="PF02826">
    <property type="entry name" value="2-Hacid_dh_C"/>
    <property type="match status" value="1"/>
</dbReference>
<name>A0A9D1NKW8_9BACT</name>
<proteinExistence type="predicted"/>
<accession>A0A9D1NKW8</accession>
<evidence type="ECO:0000256" key="2">
    <source>
        <dbReference type="ARBA" id="ARBA00023027"/>
    </source>
</evidence>
<feature type="domain" description="D-isomer specific 2-hydroxyacid dehydrogenase NAD-binding" evidence="3">
    <location>
        <begin position="133"/>
        <end position="273"/>
    </location>
</feature>
<evidence type="ECO:0000256" key="1">
    <source>
        <dbReference type="ARBA" id="ARBA00023002"/>
    </source>
</evidence>
<protein>
    <recommendedName>
        <fullName evidence="3">D-isomer specific 2-hydroxyacid dehydrogenase NAD-binding domain-containing protein</fullName>
    </recommendedName>
</protein>
<organism evidence="4 5">
    <name type="scientific">Candidatus Spyradenecus faecavium</name>
    <dbReference type="NCBI Taxonomy" id="2840947"/>
    <lineage>
        <taxon>Bacteria</taxon>
        <taxon>Pseudomonadati</taxon>
        <taxon>Lentisphaerota</taxon>
        <taxon>Lentisphaeria</taxon>
        <taxon>Lentisphaerales</taxon>
        <taxon>Lentisphaeraceae</taxon>
        <taxon>Lentisphaeraceae incertae sedis</taxon>
        <taxon>Candidatus Spyradenecus</taxon>
    </lineage>
</organism>
<sequence length="298" mass="32474">MKPMLLIWLTYRGVSDFIATREQVARWAEQVPELDVVFAETQEDFVRNLSKATFVMTFTFSEAWLPLTYRLKWMATPAAGRELLGARIPGRIRLTHGTFHGELMAESAVGMLLAVRRGLLPGLGLCGPGEAWPIHVPGRCAVAGSRAVVLGYGHIGKAIGAKLSALGVHVDGVTHANLGDLDALLARADALFLALPATPETDDILDARRLALLPRHAVVCNVGRGNAIDEGALCAALESGALHAAFLDVFKEEPYPEDGPLRRAPRCFLLPHASAFAPDYLDRAFAEWLDLYRRDFAQ</sequence>
<evidence type="ECO:0000259" key="3">
    <source>
        <dbReference type="Pfam" id="PF02826"/>
    </source>
</evidence>
<dbReference type="PANTHER" id="PTHR43333:SF1">
    <property type="entry name" value="D-ISOMER SPECIFIC 2-HYDROXYACID DEHYDROGENASE NAD-BINDING DOMAIN-CONTAINING PROTEIN"/>
    <property type="match status" value="1"/>
</dbReference>
<dbReference type="AlphaFoldDB" id="A0A9D1NKW8"/>
<keyword evidence="2" id="KW-0520">NAD</keyword>
<keyword evidence="1" id="KW-0560">Oxidoreductase</keyword>
<comment type="caution">
    <text evidence="4">The sequence shown here is derived from an EMBL/GenBank/DDBJ whole genome shotgun (WGS) entry which is preliminary data.</text>
</comment>
<dbReference type="SUPFAM" id="SSF51735">
    <property type="entry name" value="NAD(P)-binding Rossmann-fold domains"/>
    <property type="match status" value="1"/>
</dbReference>
<dbReference type="InterPro" id="IPR036291">
    <property type="entry name" value="NAD(P)-bd_dom_sf"/>
</dbReference>
<gene>
    <name evidence="4" type="ORF">IAC79_00270</name>
</gene>
<dbReference type="PANTHER" id="PTHR43333">
    <property type="entry name" value="2-HACID_DH_C DOMAIN-CONTAINING PROTEIN"/>
    <property type="match status" value="1"/>
</dbReference>